<dbReference type="Pfam" id="PF01636">
    <property type="entry name" value="APH"/>
    <property type="match status" value="1"/>
</dbReference>
<feature type="domain" description="Aminoglycoside phosphotransferase" evidence="2">
    <location>
        <begin position="40"/>
        <end position="277"/>
    </location>
</feature>
<dbReference type="InterPro" id="IPR011009">
    <property type="entry name" value="Kinase-like_dom_sf"/>
</dbReference>
<dbReference type="EMBL" id="PVEP01000006">
    <property type="protein sequence ID" value="PQV56009.1"/>
    <property type="molecule type" value="Genomic_DNA"/>
</dbReference>
<evidence type="ECO:0000313" key="3">
    <source>
        <dbReference type="EMBL" id="PQV56009.1"/>
    </source>
</evidence>
<dbReference type="Gene3D" id="1.10.510.10">
    <property type="entry name" value="Transferase(Phosphotransferase) domain 1"/>
    <property type="match status" value="1"/>
</dbReference>
<name>A0A2S8S5B9_9RHOB</name>
<dbReference type="InterPro" id="IPR002575">
    <property type="entry name" value="Aminoglycoside_PTrfase"/>
</dbReference>
<dbReference type="AlphaFoldDB" id="A0A2S8S5B9"/>
<evidence type="ECO:0000256" key="1">
    <source>
        <dbReference type="ARBA" id="ARBA00038240"/>
    </source>
</evidence>
<comment type="caution">
    <text evidence="3">The sequence shown here is derived from an EMBL/GenBank/DDBJ whole genome shotgun (WGS) entry which is preliminary data.</text>
</comment>
<gene>
    <name evidence="3" type="ORF">LX70_02894</name>
</gene>
<dbReference type="GO" id="GO:0004413">
    <property type="term" value="F:homoserine kinase activity"/>
    <property type="evidence" value="ECO:0007669"/>
    <property type="project" value="TreeGrafter"/>
</dbReference>
<dbReference type="InterPro" id="IPR050249">
    <property type="entry name" value="Pseudomonas-type_ThrB"/>
</dbReference>
<dbReference type="Gene3D" id="3.30.200.70">
    <property type="match status" value="1"/>
</dbReference>
<protein>
    <submittedName>
        <fullName evidence="3">Ser/Thr protein kinase RdoA (MazF antagonist)</fullName>
    </submittedName>
</protein>
<dbReference type="Gene3D" id="1.20.1270.170">
    <property type="match status" value="1"/>
</dbReference>
<accession>A0A2S8S5B9</accession>
<dbReference type="GO" id="GO:0009088">
    <property type="term" value="P:threonine biosynthetic process"/>
    <property type="evidence" value="ECO:0007669"/>
    <property type="project" value="TreeGrafter"/>
</dbReference>
<keyword evidence="4" id="KW-1185">Reference proteome</keyword>
<organism evidence="3 4">
    <name type="scientific">Albidovulum denitrificans</name>
    <dbReference type="NCBI Taxonomy" id="404881"/>
    <lineage>
        <taxon>Bacteria</taxon>
        <taxon>Pseudomonadati</taxon>
        <taxon>Pseudomonadota</taxon>
        <taxon>Alphaproteobacteria</taxon>
        <taxon>Rhodobacterales</taxon>
        <taxon>Paracoccaceae</taxon>
        <taxon>Albidovulum</taxon>
    </lineage>
</organism>
<sequence>MSGSDMPLEELLGHLNDLAQSSLSLWDVPDGATARLINVSENATYLVEAPGGYRAVLRIHRENYHTHRAIECELGWLEALDSAGVVITPGVYTGRNRDPIQQAHGDGLPAPRYMVLFHFVEGKAPDESGDMTAGYEELGAIAARCHEHVLGWKKPDDFQRLTWDEKAVFGPTPTWGNWRDAPEVTPDMAGVLEKVEQTVRDRLSAFGKAPERFNLIHADMRLANLLIDDRGTRLIDFDDCGWGWFLYDFAAAISFIEDDPRIPSLKAAWVKGYRSVRDLSAAEEVEIDTFVMLRRMALLAWIGSHIEAPEPQALAPGFAATTARLGQAYMERVRAMG</sequence>
<reference evidence="3 4" key="1">
    <citation type="submission" date="2018-02" db="EMBL/GenBank/DDBJ databases">
        <title>Genomic Encyclopedia of Archaeal and Bacterial Type Strains, Phase II (KMG-II): from individual species to whole genera.</title>
        <authorList>
            <person name="Goeker M."/>
        </authorList>
    </citation>
    <scope>NUCLEOTIDE SEQUENCE [LARGE SCALE GENOMIC DNA]</scope>
    <source>
        <strain evidence="3 4">DSM 18921</strain>
    </source>
</reference>
<evidence type="ECO:0000259" key="2">
    <source>
        <dbReference type="Pfam" id="PF01636"/>
    </source>
</evidence>
<proteinExistence type="inferred from homology"/>
<evidence type="ECO:0000313" key="4">
    <source>
        <dbReference type="Proteomes" id="UP000238338"/>
    </source>
</evidence>
<dbReference type="SUPFAM" id="SSF56112">
    <property type="entry name" value="Protein kinase-like (PK-like)"/>
    <property type="match status" value="1"/>
</dbReference>
<dbReference type="Proteomes" id="UP000238338">
    <property type="component" value="Unassembled WGS sequence"/>
</dbReference>
<keyword evidence="3" id="KW-0418">Kinase</keyword>
<dbReference type="PANTHER" id="PTHR21064:SF6">
    <property type="entry name" value="AMINOGLYCOSIDE PHOSPHOTRANSFERASE DOMAIN-CONTAINING PROTEIN"/>
    <property type="match status" value="1"/>
</dbReference>
<keyword evidence="3" id="KW-0808">Transferase</keyword>
<dbReference type="PANTHER" id="PTHR21064">
    <property type="entry name" value="AMINOGLYCOSIDE PHOSPHOTRANSFERASE DOMAIN-CONTAINING PROTEIN-RELATED"/>
    <property type="match status" value="1"/>
</dbReference>
<comment type="similarity">
    <text evidence="1">Belongs to the pseudomonas-type ThrB family.</text>
</comment>
<dbReference type="RefSeq" id="WP_211301726.1">
    <property type="nucleotide sequence ID" value="NZ_PVEP01000006.1"/>
</dbReference>